<dbReference type="Proteomes" id="UP001198151">
    <property type="component" value="Unassembled WGS sequence"/>
</dbReference>
<dbReference type="EMBL" id="JAJEQX010000025">
    <property type="protein sequence ID" value="MCC2255327.1"/>
    <property type="molecule type" value="Genomic_DNA"/>
</dbReference>
<comment type="caution">
    <text evidence="2">The sequence shown here is derived from an EMBL/GenBank/DDBJ whole genome shotgun (WGS) entry which is preliminary data.</text>
</comment>
<name>A0ABS8FZ40_9FIRM</name>
<gene>
    <name evidence="2" type="ORF">LKD70_13020</name>
</gene>
<accession>A0ABS8FZ40</accession>
<dbReference type="InterPro" id="IPR039498">
    <property type="entry name" value="NTP_transf_5"/>
</dbReference>
<evidence type="ECO:0000313" key="2">
    <source>
        <dbReference type="EMBL" id="MCC2255327.1"/>
    </source>
</evidence>
<sequence length="378" mass="43630">MTEKDWTELWRCAELHQIWGVVSAGLDKFGVKDIPREIREKFQNAKIQLSLQYYTLLSFTTYVLSLLKNAGISAYVLKGISLNSLYPSEEMRKLADADIYIPDRKAFGRAECILREKGFESEKGLAEFHSGWTKKMGNKICLLELHWRPCDFLSDSASEKAIRDIYSELSYRPDCYLAAGQKIPVLPPAENALQLLLHMAQHFVNAGFGLRMLCDWSVFWRKKTGDVETEVFLRYLEDTGLTGFAWTVTQLCVRHMGLPYKCVPWLEEINGEEYKGSEEKLYRDIIEGGEFGRGVNSRVVILKGSSNILKSYVYEVHRVMRKRFPRLRKLVIVWPVLWTVTIAIFLRNNRGLGRGKTSDVIKSAKQRNALMKQMKMFE</sequence>
<organism evidence="2 3">
    <name type="scientific">Ruminococcus turbiniformis</name>
    <dbReference type="NCBI Taxonomy" id="2881258"/>
    <lineage>
        <taxon>Bacteria</taxon>
        <taxon>Bacillati</taxon>
        <taxon>Bacillota</taxon>
        <taxon>Clostridia</taxon>
        <taxon>Eubacteriales</taxon>
        <taxon>Oscillospiraceae</taxon>
        <taxon>Ruminococcus</taxon>
    </lineage>
</organism>
<evidence type="ECO:0000256" key="1">
    <source>
        <dbReference type="SAM" id="Phobius"/>
    </source>
</evidence>
<keyword evidence="1" id="KW-1133">Transmembrane helix</keyword>
<evidence type="ECO:0000313" key="3">
    <source>
        <dbReference type="Proteomes" id="UP001198151"/>
    </source>
</evidence>
<keyword evidence="3" id="KW-1185">Reference proteome</keyword>
<proteinExistence type="predicted"/>
<keyword evidence="1" id="KW-0472">Membrane</keyword>
<keyword evidence="1" id="KW-0812">Transmembrane</keyword>
<protein>
    <submittedName>
        <fullName evidence="2">Nucleotidyltransferase family protein</fullName>
    </submittedName>
</protein>
<feature type="transmembrane region" description="Helical" evidence="1">
    <location>
        <begin position="327"/>
        <end position="346"/>
    </location>
</feature>
<reference evidence="2 3" key="1">
    <citation type="submission" date="2021-10" db="EMBL/GenBank/DDBJ databases">
        <title>Anaerobic single-cell dispensing facilitates the cultivation of human gut bacteria.</title>
        <authorList>
            <person name="Afrizal A."/>
        </authorList>
    </citation>
    <scope>NUCLEOTIDE SEQUENCE [LARGE SCALE GENOMIC DNA]</scope>
    <source>
        <strain evidence="2 3">CLA-AA-H200</strain>
    </source>
</reference>
<dbReference type="Pfam" id="PF14907">
    <property type="entry name" value="NTP_transf_5"/>
    <property type="match status" value="1"/>
</dbReference>